<protein>
    <submittedName>
        <fullName evidence="1">TraG/TraD family protein</fullName>
    </submittedName>
</protein>
<gene>
    <name evidence="2" type="ORF">CAZ10_38305</name>
    <name evidence="1" type="ORF">CAZ10_38445</name>
</gene>
<evidence type="ECO:0000313" key="2">
    <source>
        <dbReference type="EMBL" id="OTI52547.1"/>
    </source>
</evidence>
<dbReference type="AlphaFoldDB" id="A0A241XEV6"/>
<reference evidence="1 3" key="1">
    <citation type="submission" date="2017-05" db="EMBL/GenBank/DDBJ databases">
        <authorList>
            <person name="Song R."/>
            <person name="Chenine A.L."/>
            <person name="Ruprecht R.M."/>
        </authorList>
    </citation>
    <scope>NUCLEOTIDE SEQUENCE [LARGE SCALE GENOMIC DNA]</scope>
    <source>
        <strain evidence="1 3">S567_C10_BS</strain>
    </source>
</reference>
<feature type="non-terminal residue" evidence="1">
    <location>
        <position position="1"/>
    </location>
</feature>
<dbReference type="RefSeq" id="WP_143481301.1">
    <property type="nucleotide sequence ID" value="NZ_JAJDQZ010000092.1"/>
</dbReference>
<organism evidence="1 3">
    <name type="scientific">Pseudomonas aeruginosa</name>
    <dbReference type="NCBI Taxonomy" id="287"/>
    <lineage>
        <taxon>Bacteria</taxon>
        <taxon>Pseudomonadati</taxon>
        <taxon>Pseudomonadota</taxon>
        <taxon>Gammaproteobacteria</taxon>
        <taxon>Pseudomonadales</taxon>
        <taxon>Pseudomonadaceae</taxon>
        <taxon>Pseudomonas</taxon>
    </lineage>
</organism>
<name>A0A241XEV6_PSEAI</name>
<dbReference type="Proteomes" id="UP000194857">
    <property type="component" value="Unassembled WGS sequence"/>
</dbReference>
<evidence type="ECO:0000313" key="1">
    <source>
        <dbReference type="EMBL" id="OTI51888.1"/>
    </source>
</evidence>
<sequence length="50" mass="5344">SLQELAAGMRKGQAANSEWWEAPGYSALQDGLPQDLVDDFRHLGAGEDAA</sequence>
<dbReference type="EMBL" id="NFFZ01000076">
    <property type="protein sequence ID" value="OTI52547.1"/>
    <property type="molecule type" value="Genomic_DNA"/>
</dbReference>
<comment type="caution">
    <text evidence="1">The sequence shown here is derived from an EMBL/GenBank/DDBJ whole genome shotgun (WGS) entry which is preliminary data.</text>
</comment>
<reference evidence="3" key="2">
    <citation type="submission" date="2017-05" db="EMBL/GenBank/DDBJ databases">
        <authorList>
            <person name="Giani T."/>
            <person name="Arena F."/>
            <person name="Pollini S."/>
            <person name="Di Pilato V."/>
            <person name="D'Andrea M.M."/>
            <person name="Henrici De Angelis L."/>
            <person name="Bassetti M."/>
            <person name="Rossolini G.M."/>
        </authorList>
    </citation>
    <scope>NUCLEOTIDE SEQUENCE [LARGE SCALE GENOMIC DNA]</scope>
    <source>
        <strain evidence="3">S567_C10_BS</strain>
    </source>
</reference>
<proteinExistence type="predicted"/>
<dbReference type="EMBL" id="NFFZ01000085">
    <property type="protein sequence ID" value="OTI51888.1"/>
    <property type="molecule type" value="Genomic_DNA"/>
</dbReference>
<evidence type="ECO:0000313" key="3">
    <source>
        <dbReference type="Proteomes" id="UP000194857"/>
    </source>
</evidence>
<accession>A0A241XEV6</accession>